<sequence>MVHALSFLALVACSTAVQGYFIESNADANTVDVGHFKSMNAFYEHLGTTDADWQDTQVDAPIKREETAGPDSDLAGDGFYNATSSGGTLVPPAVCSIRSPWRDIVCEDMPIHKWQYAHHRPLPIKYTRTRMESSLLGLASSLRAGKDRKMKYRQNGNQRLRPDHDITYDNLKFTVPMSSVHAIEFNKTTTGLMVHMHYIFDREEGHIWYEGATVSLGGHDMLKMEASGTPDYSNITGDVSGIYDYPVHPAATWDYNIVVQVWRQTEYPPTASPECIAQVIKWHIDHAAARHSRVCTQLEQLGGWWAWLKININEGKYPLNTFGCCDGRPLHQEKLPLAESNGLKKNETEKYEMEKYEG</sequence>
<keyword evidence="1" id="KW-0732">Signal</keyword>
<dbReference type="AlphaFoldDB" id="A0A0A1SQ89"/>
<evidence type="ECO:0000256" key="1">
    <source>
        <dbReference type="SAM" id="SignalP"/>
    </source>
</evidence>
<evidence type="ECO:0000313" key="3">
    <source>
        <dbReference type="Proteomes" id="UP000039046"/>
    </source>
</evidence>
<keyword evidence="3" id="KW-1185">Reference proteome</keyword>
<accession>A0A0A1SQ89</accession>
<dbReference type="HOGENOM" id="CLU_066290_0_0_1"/>
<dbReference type="EMBL" id="CDHN01000001">
    <property type="protein sequence ID" value="CEJ82608.1"/>
    <property type="molecule type" value="Genomic_DNA"/>
</dbReference>
<reference evidence="2 3" key="1">
    <citation type="journal article" date="2015" name="Genome Announc.">
        <title>Draft Genome Sequence and Gene Annotation of the Entomopathogenic Fungus Verticillium hemipterigenum.</title>
        <authorList>
            <person name="Horn F."/>
            <person name="Habel A."/>
            <person name="Scharf D.H."/>
            <person name="Dworschak J."/>
            <person name="Brakhage A.A."/>
            <person name="Guthke R."/>
            <person name="Hertweck C."/>
            <person name="Linde J."/>
        </authorList>
    </citation>
    <scope>NUCLEOTIDE SEQUENCE [LARGE SCALE GENOMIC DNA]</scope>
</reference>
<dbReference type="Proteomes" id="UP000039046">
    <property type="component" value="Unassembled WGS sequence"/>
</dbReference>
<name>A0A0A1SQ89_9HYPO</name>
<evidence type="ECO:0000313" key="2">
    <source>
        <dbReference type="EMBL" id="CEJ82608.1"/>
    </source>
</evidence>
<evidence type="ECO:0008006" key="4">
    <source>
        <dbReference type="Google" id="ProtNLM"/>
    </source>
</evidence>
<feature type="signal peptide" evidence="1">
    <location>
        <begin position="1"/>
        <end position="19"/>
    </location>
</feature>
<feature type="chain" id="PRO_5001978884" description="Tyrosinase copper-binding domain-containing protein" evidence="1">
    <location>
        <begin position="20"/>
        <end position="358"/>
    </location>
</feature>
<organism evidence="2 3">
    <name type="scientific">[Torrubiella] hemipterigena</name>
    <dbReference type="NCBI Taxonomy" id="1531966"/>
    <lineage>
        <taxon>Eukaryota</taxon>
        <taxon>Fungi</taxon>
        <taxon>Dikarya</taxon>
        <taxon>Ascomycota</taxon>
        <taxon>Pezizomycotina</taxon>
        <taxon>Sordariomycetes</taxon>
        <taxon>Hypocreomycetidae</taxon>
        <taxon>Hypocreales</taxon>
        <taxon>Clavicipitaceae</taxon>
        <taxon>Clavicipitaceae incertae sedis</taxon>
        <taxon>'Torrubiella' clade</taxon>
    </lineage>
</organism>
<gene>
    <name evidence="2" type="ORF">VHEMI02663</name>
</gene>
<protein>
    <recommendedName>
        <fullName evidence="4">Tyrosinase copper-binding domain-containing protein</fullName>
    </recommendedName>
</protein>
<proteinExistence type="predicted"/>